<feature type="region of interest" description="Disordered" evidence="1">
    <location>
        <begin position="1"/>
        <end position="20"/>
    </location>
</feature>
<reference evidence="2" key="1">
    <citation type="submission" date="2020-05" db="EMBL/GenBank/DDBJ databases">
        <authorList>
            <person name="Chiriac C."/>
            <person name="Salcher M."/>
            <person name="Ghai R."/>
            <person name="Kavagutti S V."/>
        </authorList>
    </citation>
    <scope>NUCLEOTIDE SEQUENCE</scope>
</reference>
<name>A0A6J6X4G3_9ZZZZ</name>
<gene>
    <name evidence="2" type="ORF">UFOPK2958_01266</name>
</gene>
<sequence>MRAGTHSTAPTMRRNTANPRSWPLTTCVSVETTAYDVQATMARPTTNATTLTAWRNLSIGATYTHRQITAVAVGRESYWRSLGSPTAPRLGITPIMFVMVSCRFIAITGIRYL</sequence>
<accession>A0A6J6X4G3</accession>
<evidence type="ECO:0000256" key="1">
    <source>
        <dbReference type="SAM" id="MobiDB-lite"/>
    </source>
</evidence>
<evidence type="ECO:0000313" key="2">
    <source>
        <dbReference type="EMBL" id="CAB4791762.1"/>
    </source>
</evidence>
<dbReference type="EMBL" id="CAFAAB010000172">
    <property type="protein sequence ID" value="CAB4791762.1"/>
    <property type="molecule type" value="Genomic_DNA"/>
</dbReference>
<protein>
    <submittedName>
        <fullName evidence="2">Unannotated protein</fullName>
    </submittedName>
</protein>
<organism evidence="2">
    <name type="scientific">freshwater metagenome</name>
    <dbReference type="NCBI Taxonomy" id="449393"/>
    <lineage>
        <taxon>unclassified sequences</taxon>
        <taxon>metagenomes</taxon>
        <taxon>ecological metagenomes</taxon>
    </lineage>
</organism>
<proteinExistence type="predicted"/>
<dbReference type="AlphaFoldDB" id="A0A6J6X4G3"/>